<gene>
    <name evidence="1" type="ORF">IQ35_02131</name>
</gene>
<accession>A0A562KD22</accession>
<keyword evidence="2" id="KW-1185">Reference proteome</keyword>
<dbReference type="RefSeq" id="WP_145073409.1">
    <property type="nucleotide sequence ID" value="NZ_JACIIY010000006.1"/>
</dbReference>
<name>A0A562KD22_SPHWJ</name>
<dbReference type="Proteomes" id="UP000316624">
    <property type="component" value="Unassembled WGS sequence"/>
</dbReference>
<proteinExistence type="predicted"/>
<evidence type="ECO:0000313" key="1">
    <source>
        <dbReference type="EMBL" id="TWH93224.1"/>
    </source>
</evidence>
<reference evidence="1 2" key="1">
    <citation type="journal article" date="2015" name="Stand. Genomic Sci.">
        <title>Genomic Encyclopedia of Bacterial and Archaeal Type Strains, Phase III: the genomes of soil and plant-associated and newly described type strains.</title>
        <authorList>
            <person name="Whitman W.B."/>
            <person name="Woyke T."/>
            <person name="Klenk H.P."/>
            <person name="Zhou Y."/>
            <person name="Lilburn T.G."/>
            <person name="Beck B.J."/>
            <person name="De Vos P."/>
            <person name="Vandamme P."/>
            <person name="Eisen J.A."/>
            <person name="Garrity G."/>
            <person name="Hugenholtz P."/>
            <person name="Kyrpides N.C."/>
        </authorList>
    </citation>
    <scope>NUCLEOTIDE SEQUENCE [LARGE SCALE GENOMIC DNA]</scope>
    <source>
        <strain evidence="1 2">CGMCC 1.7748</strain>
    </source>
</reference>
<dbReference type="EMBL" id="VLKK01000007">
    <property type="protein sequence ID" value="TWH93224.1"/>
    <property type="molecule type" value="Genomic_DNA"/>
</dbReference>
<evidence type="ECO:0000313" key="2">
    <source>
        <dbReference type="Proteomes" id="UP000316624"/>
    </source>
</evidence>
<dbReference type="AlphaFoldDB" id="A0A562KD22"/>
<sequence>MRDVPSLLSMLATPEPPKPVMMPWDYVRLRRKSARLSIAEVARPYWHRPEHQADVERNVAGLEHPGVRGQWNVNLSRAMPFSADVYRQLADLPPEQHPRLCTGCGWDEFTSQYDTNGDDVTWSRENEALCTRCEQIAAREAR</sequence>
<protein>
    <submittedName>
        <fullName evidence="1">Uncharacterized protein</fullName>
    </submittedName>
</protein>
<organism evidence="1 2">
    <name type="scientific">Sphingobium wenxiniae (strain DSM 21828 / CGMCC 1.7748 / JZ-1)</name>
    <dbReference type="NCBI Taxonomy" id="595605"/>
    <lineage>
        <taxon>Bacteria</taxon>
        <taxon>Pseudomonadati</taxon>
        <taxon>Pseudomonadota</taxon>
        <taxon>Alphaproteobacteria</taxon>
        <taxon>Sphingomonadales</taxon>
        <taxon>Sphingomonadaceae</taxon>
        <taxon>Sphingobium</taxon>
    </lineage>
</organism>
<comment type="caution">
    <text evidence="1">The sequence shown here is derived from an EMBL/GenBank/DDBJ whole genome shotgun (WGS) entry which is preliminary data.</text>
</comment>